<dbReference type="Gene3D" id="3.40.50.300">
    <property type="entry name" value="P-loop containing nucleotide triphosphate hydrolases"/>
    <property type="match status" value="1"/>
</dbReference>
<evidence type="ECO:0008006" key="2">
    <source>
        <dbReference type="Google" id="ProtNLM"/>
    </source>
</evidence>
<evidence type="ECO:0000313" key="1">
    <source>
        <dbReference type="EMBL" id="KKN72624.1"/>
    </source>
</evidence>
<comment type="caution">
    <text evidence="1">The sequence shown here is derived from an EMBL/GenBank/DDBJ whole genome shotgun (WGS) entry which is preliminary data.</text>
</comment>
<reference evidence="1" key="1">
    <citation type="journal article" date="2015" name="Nature">
        <title>Complex archaea that bridge the gap between prokaryotes and eukaryotes.</title>
        <authorList>
            <person name="Spang A."/>
            <person name="Saw J.H."/>
            <person name="Jorgensen S.L."/>
            <person name="Zaremba-Niedzwiedzka K."/>
            <person name="Martijn J."/>
            <person name="Lind A.E."/>
            <person name="van Eijk R."/>
            <person name="Schleper C."/>
            <person name="Guy L."/>
            <person name="Ettema T.J."/>
        </authorList>
    </citation>
    <scope>NUCLEOTIDE SEQUENCE</scope>
</reference>
<protein>
    <recommendedName>
        <fullName evidence="2">Terminase large subunit gp17-like C-terminal domain-containing protein</fullName>
    </recommendedName>
</protein>
<organism evidence="1">
    <name type="scientific">marine sediment metagenome</name>
    <dbReference type="NCBI Taxonomy" id="412755"/>
    <lineage>
        <taxon>unclassified sequences</taxon>
        <taxon>metagenomes</taxon>
        <taxon>ecological metagenomes</taxon>
    </lineage>
</organism>
<sequence>MTTQIQDEAMRTLFSDRRLTLSTLLEIDDKDRQRVPLTPNPIQDDIITNSGLRDIYVKPAQIGFTSIIVADFFLDNITIDGTVSVIVSYDEFSAQRQILKAKRYHQSLQRMIPTIAKLEHKSATELSWENKATNFYSTMYIFSSRSYTIGRGEVIHNLLLDEYAFWQLGTHELIMASAIQRVPLSPRTKIRIGSTANGEDNPHCEMYRAAKEGEAIGGSVYKHHFYPWFLHPEYVMYAEDIFCLPGDNIDPLPNIQSDEVKLLRLLVDSYGYDEFVAMAKLRWKRYKVAEVESLRRSGETQFIFSQEFPEDDETCFMTAGDQAYSSDIISDKIRSCIPAPIQKNITAVDSNTKTITTATLDIWRDVEEGKGYVISIDPGKGKISESVGHVWNFVEGYRTDEGVETPPVMQHCATLAGFYDEWEMALLMMEVGHYYNTGVICPEDNLDIVSHLRGYSDLYWREDVRTGKTIKAIGWQSNVSTKPYMITEVSRHLEDIDCQDIRFWSQCKNIRRNANVKSGILVVGADDHHDAGAIAIVCRYAMPIARGYVGSATEGGWGDSWGK</sequence>
<dbReference type="Gene3D" id="3.30.420.240">
    <property type="match status" value="1"/>
</dbReference>
<name>A0A0F9T055_9ZZZZ</name>
<dbReference type="InterPro" id="IPR027417">
    <property type="entry name" value="P-loop_NTPase"/>
</dbReference>
<proteinExistence type="predicted"/>
<gene>
    <name evidence="1" type="ORF">LCGC14_0408660</name>
</gene>
<dbReference type="EMBL" id="LAZR01000358">
    <property type="protein sequence ID" value="KKN72624.1"/>
    <property type="molecule type" value="Genomic_DNA"/>
</dbReference>
<dbReference type="AlphaFoldDB" id="A0A0F9T055"/>
<accession>A0A0F9T055</accession>